<dbReference type="Proteomes" id="UP001055172">
    <property type="component" value="Unassembled WGS sequence"/>
</dbReference>
<feature type="compositionally biased region" description="Low complexity" evidence="1">
    <location>
        <begin position="97"/>
        <end position="109"/>
    </location>
</feature>
<gene>
    <name evidence="2" type="ORF">ColLi_05578</name>
</gene>
<comment type="caution">
    <text evidence="2">The sequence shown here is derived from an EMBL/GenBank/DDBJ whole genome shotgun (WGS) entry which is preliminary data.</text>
</comment>
<proteinExistence type="predicted"/>
<name>A0AA37GLC7_9PEZI</name>
<evidence type="ECO:0000256" key="1">
    <source>
        <dbReference type="SAM" id="MobiDB-lite"/>
    </source>
</evidence>
<keyword evidence="3" id="KW-1185">Reference proteome</keyword>
<feature type="region of interest" description="Disordered" evidence="1">
    <location>
        <begin position="58"/>
        <end position="126"/>
    </location>
</feature>
<dbReference type="EMBL" id="BPPX01000010">
    <property type="protein sequence ID" value="GJC82740.1"/>
    <property type="molecule type" value="Genomic_DNA"/>
</dbReference>
<accession>A0AA37GLC7</accession>
<feature type="compositionally biased region" description="Polar residues" evidence="1">
    <location>
        <begin position="74"/>
        <end position="96"/>
    </location>
</feature>
<feature type="compositionally biased region" description="Polar residues" evidence="1">
    <location>
        <begin position="1"/>
        <end position="21"/>
    </location>
</feature>
<dbReference type="AlphaFoldDB" id="A0AA37GLC7"/>
<reference evidence="2 3" key="1">
    <citation type="submission" date="2021-07" db="EMBL/GenBank/DDBJ databases">
        <title>Genome data of Colletotrichum spaethianum.</title>
        <authorList>
            <person name="Utami Y.D."/>
            <person name="Hiruma K."/>
        </authorList>
    </citation>
    <scope>NUCLEOTIDE SEQUENCE [LARGE SCALE GENOMIC DNA]</scope>
    <source>
        <strain evidence="2 3">MAFF 242679</strain>
    </source>
</reference>
<evidence type="ECO:0000313" key="3">
    <source>
        <dbReference type="Proteomes" id="UP001055172"/>
    </source>
</evidence>
<protein>
    <submittedName>
        <fullName evidence="2">Uncharacterized protein</fullName>
    </submittedName>
</protein>
<evidence type="ECO:0000313" key="2">
    <source>
        <dbReference type="EMBL" id="GJC82740.1"/>
    </source>
</evidence>
<organism evidence="2 3">
    <name type="scientific">Colletotrichum liriopes</name>
    <dbReference type="NCBI Taxonomy" id="708192"/>
    <lineage>
        <taxon>Eukaryota</taxon>
        <taxon>Fungi</taxon>
        <taxon>Dikarya</taxon>
        <taxon>Ascomycota</taxon>
        <taxon>Pezizomycotina</taxon>
        <taxon>Sordariomycetes</taxon>
        <taxon>Hypocreomycetidae</taxon>
        <taxon>Glomerellales</taxon>
        <taxon>Glomerellaceae</taxon>
        <taxon>Colletotrichum</taxon>
        <taxon>Colletotrichum spaethianum species complex</taxon>
    </lineage>
</organism>
<sequence length="199" mass="21537">MASLAGQTSSTPDMAPSTTVLPSPEDDEADYLVQVLRLSSEGSEAAVEEELVAKAKALGISTSRLPHEKRKTSSAESQTSTIATQHVRTFSTASRDSTSTTLTSHPSLHAVPIAADAPPHSLARKRSKSLGFSQYDKYLSQIDPNIDQPKIQKASPPIAHDTSTHSLFSVSSRRSYFSIKEGIRKIRRKRTSAVVESTM</sequence>
<feature type="region of interest" description="Disordered" evidence="1">
    <location>
        <begin position="1"/>
        <end position="28"/>
    </location>
</feature>